<sequence length="263" mass="29047">MSASDAISVQTDDGAATSFSGNLCSGYTIHSVMVVITVNPKIFGGIGGTEEVLPHVEIFTVPLQSPTTRPIRLIFYVRLGSSVSSSKMVGRQKRSSVACTGCSRRLEKSKTSLQCNRCVSPNVTGVIRLQAAAKHHRCTTNRNNHQHLATSHVMHTRKKWTVRQQNHQALETMRTPASACESLGDKDDESEESSKCPETQTNSSSDSENHRLERVSVTEVRRRFHLCENREAMESTESYAPEELTNRSPEPSEDGIPDPICSF</sequence>
<evidence type="ECO:0000256" key="1">
    <source>
        <dbReference type="SAM" id="MobiDB-lite"/>
    </source>
</evidence>
<feature type="region of interest" description="Disordered" evidence="1">
    <location>
        <begin position="165"/>
        <end position="263"/>
    </location>
</feature>
<accession>A0ABQ7N7R7</accession>
<dbReference type="Proteomes" id="UP000823674">
    <property type="component" value="Chromosome A03"/>
</dbReference>
<protein>
    <submittedName>
        <fullName evidence="2">Uncharacterized protein</fullName>
    </submittedName>
</protein>
<gene>
    <name evidence="2" type="primary">A03g507200.1_BraROA</name>
    <name evidence="2" type="ORF">IGI04_013071</name>
</gene>
<feature type="compositionally biased region" description="Polar residues" evidence="1">
    <location>
        <begin position="196"/>
        <end position="206"/>
    </location>
</feature>
<reference evidence="2 3" key="1">
    <citation type="submission" date="2021-03" db="EMBL/GenBank/DDBJ databases">
        <authorList>
            <person name="King G.J."/>
            <person name="Bancroft I."/>
            <person name="Baten A."/>
            <person name="Bloomfield J."/>
            <person name="Borpatragohain P."/>
            <person name="He Z."/>
            <person name="Irish N."/>
            <person name="Irwin J."/>
            <person name="Liu K."/>
            <person name="Mauleon R.P."/>
            <person name="Moore J."/>
            <person name="Morris R."/>
            <person name="Ostergaard L."/>
            <person name="Wang B."/>
            <person name="Wells R."/>
        </authorList>
    </citation>
    <scope>NUCLEOTIDE SEQUENCE [LARGE SCALE GENOMIC DNA]</scope>
    <source>
        <strain evidence="2">R-o-18</strain>
        <tissue evidence="2">Leaf</tissue>
    </source>
</reference>
<name>A0ABQ7N7R7_BRACM</name>
<feature type="compositionally biased region" description="Basic and acidic residues" evidence="1">
    <location>
        <begin position="207"/>
        <end position="233"/>
    </location>
</feature>
<dbReference type="EMBL" id="JADBGQ010000003">
    <property type="protein sequence ID" value="KAG5406952.1"/>
    <property type="molecule type" value="Genomic_DNA"/>
</dbReference>
<keyword evidence="3" id="KW-1185">Reference proteome</keyword>
<evidence type="ECO:0000313" key="3">
    <source>
        <dbReference type="Proteomes" id="UP000823674"/>
    </source>
</evidence>
<comment type="caution">
    <text evidence="2">The sequence shown here is derived from an EMBL/GenBank/DDBJ whole genome shotgun (WGS) entry which is preliminary data.</text>
</comment>
<organism evidence="2 3">
    <name type="scientific">Brassica rapa subsp. trilocularis</name>
    <dbReference type="NCBI Taxonomy" id="1813537"/>
    <lineage>
        <taxon>Eukaryota</taxon>
        <taxon>Viridiplantae</taxon>
        <taxon>Streptophyta</taxon>
        <taxon>Embryophyta</taxon>
        <taxon>Tracheophyta</taxon>
        <taxon>Spermatophyta</taxon>
        <taxon>Magnoliopsida</taxon>
        <taxon>eudicotyledons</taxon>
        <taxon>Gunneridae</taxon>
        <taxon>Pentapetalae</taxon>
        <taxon>rosids</taxon>
        <taxon>malvids</taxon>
        <taxon>Brassicales</taxon>
        <taxon>Brassicaceae</taxon>
        <taxon>Brassiceae</taxon>
        <taxon>Brassica</taxon>
    </lineage>
</organism>
<proteinExistence type="predicted"/>
<evidence type="ECO:0000313" key="2">
    <source>
        <dbReference type="EMBL" id="KAG5406952.1"/>
    </source>
</evidence>